<organism evidence="1 2">
    <name type="scientific">Paractinoplanes pyxinae</name>
    <dbReference type="NCBI Taxonomy" id="2997416"/>
    <lineage>
        <taxon>Bacteria</taxon>
        <taxon>Bacillati</taxon>
        <taxon>Actinomycetota</taxon>
        <taxon>Actinomycetes</taxon>
        <taxon>Micromonosporales</taxon>
        <taxon>Micromonosporaceae</taxon>
        <taxon>Paractinoplanes</taxon>
    </lineage>
</organism>
<dbReference type="Proteomes" id="UP001151002">
    <property type="component" value="Unassembled WGS sequence"/>
</dbReference>
<dbReference type="EMBL" id="JAPNTZ010000004">
    <property type="protein sequence ID" value="MCY1139002.1"/>
    <property type="molecule type" value="Genomic_DNA"/>
</dbReference>
<reference evidence="1" key="1">
    <citation type="submission" date="2022-11" db="EMBL/GenBank/DDBJ databases">
        <authorList>
            <person name="Somphong A."/>
            <person name="Phongsopitanun W."/>
        </authorList>
    </citation>
    <scope>NUCLEOTIDE SEQUENCE</scope>
    <source>
        <strain evidence="1">Pm04-4</strain>
    </source>
</reference>
<gene>
    <name evidence="1" type="ORF">OWR29_13415</name>
</gene>
<evidence type="ECO:0000313" key="2">
    <source>
        <dbReference type="Proteomes" id="UP001151002"/>
    </source>
</evidence>
<proteinExistence type="predicted"/>
<sequence>MGAAPKVVGAVADVVGMFRTEYAMAGRSMSPQGTPVVAEMSRLLRSRDVPSVVDGFGLTRGSKLLAGIQDLREARMRVEEKLSTHRAAVRPTKADAVADADRPEEEVDIARAALVGYADKVLTAVDAFLLAISTAPKDGGDPPLLGALLREALYAAQPDVSHVLFVSLDSIGVDIVDAAKRFGRDRWYSYFGGLQVSYLLLDASSGTTVSAGTVRRLGHARFDLETGDLSEHWTKPVGGPGRAEYEVKDGS</sequence>
<dbReference type="RefSeq" id="WP_267563082.1">
    <property type="nucleotide sequence ID" value="NZ_JAPNTZ010000004.1"/>
</dbReference>
<keyword evidence="2" id="KW-1185">Reference proteome</keyword>
<accession>A0ABT4AYR7</accession>
<comment type="caution">
    <text evidence="1">The sequence shown here is derived from an EMBL/GenBank/DDBJ whole genome shotgun (WGS) entry which is preliminary data.</text>
</comment>
<name>A0ABT4AYR7_9ACTN</name>
<evidence type="ECO:0000313" key="1">
    <source>
        <dbReference type="EMBL" id="MCY1139002.1"/>
    </source>
</evidence>
<protein>
    <submittedName>
        <fullName evidence="1">Uncharacterized protein</fullName>
    </submittedName>
</protein>